<dbReference type="Proteomes" id="UP000642070">
    <property type="component" value="Unassembled WGS sequence"/>
</dbReference>
<dbReference type="PANTHER" id="PTHR48207">
    <property type="entry name" value="SUCCINATE--HYDROXYMETHYLGLUTARATE COA-TRANSFERASE"/>
    <property type="match status" value="1"/>
</dbReference>
<proteinExistence type="predicted"/>
<protein>
    <submittedName>
        <fullName evidence="3">Formyl-CoA transferase</fullName>
    </submittedName>
</protein>
<keyword evidence="1 3" id="KW-0808">Transferase</keyword>
<organism evidence="3 4">
    <name type="scientific">Dactylosporangium sucinum</name>
    <dbReference type="NCBI Taxonomy" id="1424081"/>
    <lineage>
        <taxon>Bacteria</taxon>
        <taxon>Bacillati</taxon>
        <taxon>Actinomycetota</taxon>
        <taxon>Actinomycetes</taxon>
        <taxon>Micromonosporales</taxon>
        <taxon>Micromonosporaceae</taxon>
        <taxon>Dactylosporangium</taxon>
    </lineage>
</organism>
<dbReference type="GO" id="GO:0008410">
    <property type="term" value="F:CoA-transferase activity"/>
    <property type="evidence" value="ECO:0007669"/>
    <property type="project" value="TreeGrafter"/>
</dbReference>
<dbReference type="Pfam" id="PF02515">
    <property type="entry name" value="CoA_transf_3"/>
    <property type="match status" value="1"/>
</dbReference>
<dbReference type="RefSeq" id="WP_190256420.1">
    <property type="nucleotide sequence ID" value="NZ_BMPI01000072.1"/>
</dbReference>
<dbReference type="Gene3D" id="3.40.50.10540">
    <property type="entry name" value="Crotonobetainyl-coa:carnitine coa-transferase, domain 1"/>
    <property type="match status" value="1"/>
</dbReference>
<accession>A0A917UCY8</accession>
<feature type="region of interest" description="Disordered" evidence="2">
    <location>
        <begin position="369"/>
        <end position="397"/>
    </location>
</feature>
<dbReference type="InterPro" id="IPR003673">
    <property type="entry name" value="CoA-Trfase_fam_III"/>
</dbReference>
<dbReference type="SUPFAM" id="SSF89796">
    <property type="entry name" value="CoA-transferase family III (CaiB/BaiF)"/>
    <property type="match status" value="1"/>
</dbReference>
<gene>
    <name evidence="3" type="ORF">GCM10007977_092040</name>
</gene>
<comment type="caution">
    <text evidence="3">The sequence shown here is derived from an EMBL/GenBank/DDBJ whole genome shotgun (WGS) entry which is preliminary data.</text>
</comment>
<dbReference type="InterPro" id="IPR044855">
    <property type="entry name" value="CoA-Trfase_III_dom3_sf"/>
</dbReference>
<reference evidence="3" key="1">
    <citation type="journal article" date="2014" name="Int. J. Syst. Evol. Microbiol.">
        <title>Complete genome sequence of Corynebacterium casei LMG S-19264T (=DSM 44701T), isolated from a smear-ripened cheese.</title>
        <authorList>
            <consortium name="US DOE Joint Genome Institute (JGI-PGF)"/>
            <person name="Walter F."/>
            <person name="Albersmeier A."/>
            <person name="Kalinowski J."/>
            <person name="Ruckert C."/>
        </authorList>
    </citation>
    <scope>NUCLEOTIDE SEQUENCE</scope>
    <source>
        <strain evidence="3">JCM 19831</strain>
    </source>
</reference>
<dbReference type="InterPro" id="IPR050483">
    <property type="entry name" value="CoA-transferase_III_domain"/>
</dbReference>
<dbReference type="AlphaFoldDB" id="A0A917UCY8"/>
<keyword evidence="4" id="KW-1185">Reference proteome</keyword>
<feature type="compositionally biased region" description="Basic and acidic residues" evidence="2">
    <location>
        <begin position="376"/>
        <end position="390"/>
    </location>
</feature>
<evidence type="ECO:0000313" key="4">
    <source>
        <dbReference type="Proteomes" id="UP000642070"/>
    </source>
</evidence>
<evidence type="ECO:0000256" key="1">
    <source>
        <dbReference type="ARBA" id="ARBA00022679"/>
    </source>
</evidence>
<evidence type="ECO:0000256" key="2">
    <source>
        <dbReference type="SAM" id="MobiDB-lite"/>
    </source>
</evidence>
<sequence>MSEGPLHGVRVLCVDNYLAGNYGAMLLALHGADVVKVETRSGEAMRGSRPLIRSGVDEEWSHFALRMMRGKGSIALDIDGTAEDRAAFEGLVRRADVFWTNLRPPSAVRRKVDAASLMDLNPRLVYVTVTGFGLPENGEGEYSGMPAFDILVQGLAGLLDRNADEQGRPTYNGLPIADQVASLYGAFGALLGLRQRDRTGAGCVVDVPMFDSMVSLNEKAISMYGMLGEVPPPRLSATTAPFGLYRAADGWVCIAVGSDAVWRRFGAAVGEHIGRPGLADDDALRIGTERVRRLDEVTVVVEAFTRERAAADVVEFLIAHDVPAGLPLEVDRLMGTAQVEQRGIVRRLTLDSGVAVPVVMSPVSISGTRQQVDLPPHLDEDRDRLLDGWRPRGQQSR</sequence>
<name>A0A917UCY8_9ACTN</name>
<reference evidence="3" key="2">
    <citation type="submission" date="2020-09" db="EMBL/GenBank/DDBJ databases">
        <authorList>
            <person name="Sun Q."/>
            <person name="Ohkuma M."/>
        </authorList>
    </citation>
    <scope>NUCLEOTIDE SEQUENCE</scope>
    <source>
        <strain evidence="3">JCM 19831</strain>
    </source>
</reference>
<dbReference type="InterPro" id="IPR023606">
    <property type="entry name" value="CoA-Trfase_III_dom_1_sf"/>
</dbReference>
<dbReference type="EMBL" id="BMPI01000072">
    <property type="protein sequence ID" value="GGM76157.1"/>
    <property type="molecule type" value="Genomic_DNA"/>
</dbReference>
<dbReference type="PANTHER" id="PTHR48207:SF3">
    <property type="entry name" value="SUCCINATE--HYDROXYMETHYLGLUTARATE COA-TRANSFERASE"/>
    <property type="match status" value="1"/>
</dbReference>
<dbReference type="Gene3D" id="3.30.1540.10">
    <property type="entry name" value="formyl-coa transferase, domain 3"/>
    <property type="match status" value="1"/>
</dbReference>
<evidence type="ECO:0000313" key="3">
    <source>
        <dbReference type="EMBL" id="GGM76157.1"/>
    </source>
</evidence>